<reference evidence="2 3" key="1">
    <citation type="submission" date="2022-05" db="EMBL/GenBank/DDBJ databases">
        <authorList>
            <consortium name="Genoscope - CEA"/>
            <person name="William W."/>
        </authorList>
    </citation>
    <scope>NUCLEOTIDE SEQUENCE [LARGE SCALE GENOMIC DNA]</scope>
</reference>
<evidence type="ECO:0000313" key="3">
    <source>
        <dbReference type="Proteomes" id="UP001159427"/>
    </source>
</evidence>
<keyword evidence="3" id="KW-1185">Reference proteome</keyword>
<sequence>MKPLEILWDNYLSREHTLLCYGSCIALRYSILHAGRLMHFLEQPPPSWKDPESCGRAALTVVAEIQRGLKRWLSQVLGILKDPCFDKLSVVAMETIMISHICFPLESDEYEQKVKEEETVLNKILFLYMHSYPDTPLGAVLQKCSSLEFQSPFIPPSEGFLSFSARASTTQQHAQQASKFLISEVHSVLARFLKECDADQLIMIFPVLVHYIGQFFEDSAVCRALLDGLYIILYRVEEMHMQGDDGEEPLHSLVQSYFDFALLSLTEVISTKELEIQLVREVLEVFIRVCIFVDQPTFLGFVFRAISSRLDYEPDLVRLMSEEEGSNRLNDTPDLLILSNDIPASPAEELVITGEDEDDPDTGRLMQESVALDTSHESSRGTTRLPSPELGADGDGFSDWDSWEGDNENETALMTLFSEFLRQINQVYKSRSPEGHSVFQEELLKCGDTEQKAIANIMAFQG</sequence>
<comment type="caution">
    <text evidence="2">The sequence shown here is derived from an EMBL/GenBank/DDBJ whole genome shotgun (WGS) entry which is preliminary data.</text>
</comment>
<name>A0ABN8Q7H2_9CNID</name>
<protein>
    <submittedName>
        <fullName evidence="2">Uncharacterized protein</fullName>
    </submittedName>
</protein>
<dbReference type="Proteomes" id="UP001159427">
    <property type="component" value="Unassembled WGS sequence"/>
</dbReference>
<dbReference type="EMBL" id="CALNXI010001178">
    <property type="protein sequence ID" value="CAH3158831.1"/>
    <property type="molecule type" value="Genomic_DNA"/>
</dbReference>
<dbReference type="PANTHER" id="PTHR36910:SF8">
    <property type="match status" value="1"/>
</dbReference>
<feature type="region of interest" description="Disordered" evidence="1">
    <location>
        <begin position="370"/>
        <end position="394"/>
    </location>
</feature>
<organism evidence="2 3">
    <name type="scientific">Porites evermanni</name>
    <dbReference type="NCBI Taxonomy" id="104178"/>
    <lineage>
        <taxon>Eukaryota</taxon>
        <taxon>Metazoa</taxon>
        <taxon>Cnidaria</taxon>
        <taxon>Anthozoa</taxon>
        <taxon>Hexacorallia</taxon>
        <taxon>Scleractinia</taxon>
        <taxon>Fungiina</taxon>
        <taxon>Poritidae</taxon>
        <taxon>Porites</taxon>
    </lineage>
</organism>
<evidence type="ECO:0000256" key="1">
    <source>
        <dbReference type="SAM" id="MobiDB-lite"/>
    </source>
</evidence>
<gene>
    <name evidence="2" type="ORF">PEVE_00002984</name>
</gene>
<proteinExistence type="predicted"/>
<accession>A0ABN8Q7H2</accession>
<evidence type="ECO:0000313" key="2">
    <source>
        <dbReference type="EMBL" id="CAH3158831.1"/>
    </source>
</evidence>
<dbReference type="PANTHER" id="PTHR36910">
    <property type="match status" value="1"/>
</dbReference>